<keyword evidence="3" id="KW-1185">Reference proteome</keyword>
<dbReference type="EMBL" id="JADNRY010000015">
    <property type="protein sequence ID" value="KAF9073992.1"/>
    <property type="molecule type" value="Genomic_DNA"/>
</dbReference>
<sequence length="622" mass="69919">MRLLLPQLLPRPLLGLLEDFETPSTSSSWIPTAPCSPEPEHQNPTTQLKRASLYRDPRAQAFHNHRDSPPSAVSRNLAHSNKISVKKPPHARVIPFDVPIIAPPHDYVGIPLSSPDVEAIVQAKLRLRRFREREKCMMEADFAMLNAQVQKPVVTSTPPSPRSLAEELFAAGFIVEDYRYEEGSPLSPDKVVDVDQLAEEEGRATSQISLDGGLALQHGVGYRMIQWILKVIPQSASTSIASSRTNSSVSESSTSTSDSTVSSSESSAPFSSIGETLKTRTGREIVGLFDLRDQLLTSPETRFHAAYLFMRFFHLLFGIRSRKKDHSGHSQELGDTASSELFSLVAEGSALVTWDVAVACLALSVKLHRDFLPPLFPIYSHWYEMIAPHEMYYGDLESAQREVLFSLSYNLGSTPQAILDDLWNAIPSLQELLDFEEGWTLVLQETWTILFEAVTGKYHLQHEIMDFPLSVVTAAAIMEALLVVLVNRYQAQSPWYQRFDSNRNKRSNKKSSRMKRINSITAKIHSTLDILAEGKSEYSGYSTSSDEEEEDGRSSKGYDFQDEGEHEATTIERRHVRERVRKAKIESEGVMLDIQEALGIADDQMEACREWIVSFVHHNDNE</sequence>
<proteinExistence type="predicted"/>
<reference evidence="2" key="1">
    <citation type="submission" date="2020-11" db="EMBL/GenBank/DDBJ databases">
        <authorList>
            <consortium name="DOE Joint Genome Institute"/>
            <person name="Ahrendt S."/>
            <person name="Riley R."/>
            <person name="Andreopoulos W."/>
            <person name="Labutti K."/>
            <person name="Pangilinan J."/>
            <person name="Ruiz-Duenas F.J."/>
            <person name="Barrasa J.M."/>
            <person name="Sanchez-Garcia M."/>
            <person name="Camarero S."/>
            <person name="Miyauchi S."/>
            <person name="Serrano A."/>
            <person name="Linde D."/>
            <person name="Babiker R."/>
            <person name="Drula E."/>
            <person name="Ayuso-Fernandez I."/>
            <person name="Pacheco R."/>
            <person name="Padilla G."/>
            <person name="Ferreira P."/>
            <person name="Barriuso J."/>
            <person name="Kellner H."/>
            <person name="Castanera R."/>
            <person name="Alfaro M."/>
            <person name="Ramirez L."/>
            <person name="Pisabarro A.G."/>
            <person name="Kuo A."/>
            <person name="Tritt A."/>
            <person name="Lipzen A."/>
            <person name="He G."/>
            <person name="Yan M."/>
            <person name="Ng V."/>
            <person name="Cullen D."/>
            <person name="Martin F."/>
            <person name="Rosso M.-N."/>
            <person name="Henrissat B."/>
            <person name="Hibbett D."/>
            <person name="Martinez A.T."/>
            <person name="Grigoriev I.V."/>
        </authorList>
    </citation>
    <scope>NUCLEOTIDE SEQUENCE</scope>
    <source>
        <strain evidence="2">AH 40177</strain>
    </source>
</reference>
<accession>A0A9P5Q4M7</accession>
<dbReference type="OrthoDB" id="3250555at2759"/>
<evidence type="ECO:0000313" key="2">
    <source>
        <dbReference type="EMBL" id="KAF9073992.1"/>
    </source>
</evidence>
<evidence type="ECO:0000313" key="3">
    <source>
        <dbReference type="Proteomes" id="UP000772434"/>
    </source>
</evidence>
<gene>
    <name evidence="2" type="ORF">BDP27DRAFT_1399891</name>
</gene>
<dbReference type="AlphaFoldDB" id="A0A9P5Q4M7"/>
<evidence type="ECO:0000256" key="1">
    <source>
        <dbReference type="SAM" id="MobiDB-lite"/>
    </source>
</evidence>
<name>A0A9P5Q4M7_9AGAR</name>
<comment type="caution">
    <text evidence="2">The sequence shown here is derived from an EMBL/GenBank/DDBJ whole genome shotgun (WGS) entry which is preliminary data.</text>
</comment>
<dbReference type="Proteomes" id="UP000772434">
    <property type="component" value="Unassembled WGS sequence"/>
</dbReference>
<protein>
    <submittedName>
        <fullName evidence="2">Uncharacterized protein</fullName>
    </submittedName>
</protein>
<feature type="region of interest" description="Disordered" evidence="1">
    <location>
        <begin position="25"/>
        <end position="48"/>
    </location>
</feature>
<organism evidence="2 3">
    <name type="scientific">Rhodocollybia butyracea</name>
    <dbReference type="NCBI Taxonomy" id="206335"/>
    <lineage>
        <taxon>Eukaryota</taxon>
        <taxon>Fungi</taxon>
        <taxon>Dikarya</taxon>
        <taxon>Basidiomycota</taxon>
        <taxon>Agaricomycotina</taxon>
        <taxon>Agaricomycetes</taxon>
        <taxon>Agaricomycetidae</taxon>
        <taxon>Agaricales</taxon>
        <taxon>Marasmiineae</taxon>
        <taxon>Omphalotaceae</taxon>
        <taxon>Rhodocollybia</taxon>
    </lineage>
</organism>
<feature type="region of interest" description="Disordered" evidence="1">
    <location>
        <begin position="240"/>
        <end position="273"/>
    </location>
</feature>
<feature type="compositionally biased region" description="Low complexity" evidence="1">
    <location>
        <begin position="240"/>
        <end position="272"/>
    </location>
</feature>
<feature type="region of interest" description="Disordered" evidence="1">
    <location>
        <begin position="538"/>
        <end position="574"/>
    </location>
</feature>